<dbReference type="Proteomes" id="UP000268014">
    <property type="component" value="Unassembled WGS sequence"/>
</dbReference>
<dbReference type="FunFam" id="2.170.150.10:FF:000005">
    <property type="entry name" value="Guanine nucleotide exchange factor MSS4"/>
    <property type="match status" value="1"/>
</dbReference>
<dbReference type="STRING" id="6290.A0A0N4W5E0"/>
<evidence type="ECO:0000256" key="2">
    <source>
        <dbReference type="ARBA" id="ARBA00022658"/>
    </source>
</evidence>
<evidence type="ECO:0000256" key="3">
    <source>
        <dbReference type="ARBA" id="ARBA00022927"/>
    </source>
</evidence>
<dbReference type="OMA" id="MCGDCEF"/>
<dbReference type="AlphaFoldDB" id="A0A0N4W5E0"/>
<dbReference type="EMBL" id="UZAF01016296">
    <property type="protein sequence ID" value="VDO25078.1"/>
    <property type="molecule type" value="Genomic_DNA"/>
</dbReference>
<sequence>MVLRLDAKPQEMVLKEVTGKREPVDRANLLNVDNKNWQSIVCRRCDSLILFEDKVDLLEDGYTAKLPVMTPGATNTRDTEDISWWWHCTDDFEFDTIGYAVPMVDNKKVLVCGHCEFGPIGLRSADAKEFWVAVERVSYADKPAPKGHKIVARKAKKTIASAT</sequence>
<dbReference type="GO" id="GO:0006892">
    <property type="term" value="P:post-Golgi vesicle-mediated transport"/>
    <property type="evidence" value="ECO:0007669"/>
    <property type="project" value="TreeGrafter"/>
</dbReference>
<keyword evidence="3" id="KW-0653">Protein transport</keyword>
<name>A0A0N4W5E0_HAEPC</name>
<proteinExistence type="predicted"/>
<protein>
    <submittedName>
        <fullName evidence="6">Mss4-like protein</fullName>
    </submittedName>
</protein>
<dbReference type="PANTHER" id="PTHR13276:SF3">
    <property type="entry name" value="MSS4-LIKE PROTEIN"/>
    <property type="match status" value="1"/>
</dbReference>
<dbReference type="GO" id="GO:0007264">
    <property type="term" value="P:small GTPase-mediated signal transduction"/>
    <property type="evidence" value="ECO:0007669"/>
    <property type="project" value="InterPro"/>
</dbReference>
<evidence type="ECO:0000313" key="6">
    <source>
        <dbReference type="WBParaSite" id="HPLM_0000516801-mRNA-1"/>
    </source>
</evidence>
<dbReference type="PANTHER" id="PTHR13276">
    <property type="entry name" value="GUANINE NUCLEOTIDE EXCHANGE FACTOR MSS4"/>
    <property type="match status" value="1"/>
</dbReference>
<accession>A0A0N4W5E0</accession>
<evidence type="ECO:0000256" key="1">
    <source>
        <dbReference type="ARBA" id="ARBA00022448"/>
    </source>
</evidence>
<dbReference type="PROSITE" id="PS51796">
    <property type="entry name" value="MSS4"/>
    <property type="match status" value="1"/>
</dbReference>
<dbReference type="GO" id="GO:0008270">
    <property type="term" value="F:zinc ion binding"/>
    <property type="evidence" value="ECO:0007669"/>
    <property type="project" value="TreeGrafter"/>
</dbReference>
<dbReference type="InterPro" id="IPR007515">
    <property type="entry name" value="Mss4"/>
</dbReference>
<dbReference type="GO" id="GO:0005085">
    <property type="term" value="F:guanyl-nucleotide exchange factor activity"/>
    <property type="evidence" value="ECO:0007669"/>
    <property type="project" value="UniProtKB-KW"/>
</dbReference>
<dbReference type="WBParaSite" id="HPLM_0000516801-mRNA-1">
    <property type="protein sequence ID" value="HPLM_0000516801-mRNA-1"/>
    <property type="gene ID" value="HPLM_0000516801"/>
</dbReference>
<keyword evidence="1" id="KW-0813">Transport</keyword>
<dbReference type="GO" id="GO:0016020">
    <property type="term" value="C:membrane"/>
    <property type="evidence" value="ECO:0007669"/>
    <property type="project" value="TreeGrafter"/>
</dbReference>
<reference evidence="6" key="1">
    <citation type="submission" date="2017-02" db="UniProtKB">
        <authorList>
            <consortium name="WormBaseParasite"/>
        </authorList>
    </citation>
    <scope>IDENTIFICATION</scope>
</reference>
<evidence type="ECO:0000313" key="5">
    <source>
        <dbReference type="Proteomes" id="UP000268014"/>
    </source>
</evidence>
<dbReference type="OrthoDB" id="30840at2759"/>
<keyword evidence="2" id="KW-0344">Guanine-nucleotide releasing factor</keyword>
<reference evidence="4 5" key="2">
    <citation type="submission" date="2018-11" db="EMBL/GenBank/DDBJ databases">
        <authorList>
            <consortium name="Pathogen Informatics"/>
        </authorList>
    </citation>
    <scope>NUCLEOTIDE SEQUENCE [LARGE SCALE GENOMIC DNA]</scope>
    <source>
        <strain evidence="4 5">MHpl1</strain>
    </source>
</reference>
<evidence type="ECO:0000313" key="4">
    <source>
        <dbReference type="EMBL" id="VDO25078.1"/>
    </source>
</evidence>
<gene>
    <name evidence="4" type="ORF">HPLM_LOCUS5160</name>
</gene>
<dbReference type="GO" id="GO:0005829">
    <property type="term" value="C:cytosol"/>
    <property type="evidence" value="ECO:0007669"/>
    <property type="project" value="TreeGrafter"/>
</dbReference>
<organism evidence="6">
    <name type="scientific">Haemonchus placei</name>
    <name type="common">Barber's pole worm</name>
    <dbReference type="NCBI Taxonomy" id="6290"/>
    <lineage>
        <taxon>Eukaryota</taxon>
        <taxon>Metazoa</taxon>
        <taxon>Ecdysozoa</taxon>
        <taxon>Nematoda</taxon>
        <taxon>Chromadorea</taxon>
        <taxon>Rhabditida</taxon>
        <taxon>Rhabditina</taxon>
        <taxon>Rhabditomorpha</taxon>
        <taxon>Strongyloidea</taxon>
        <taxon>Trichostrongylidae</taxon>
        <taxon>Haemonchus</taxon>
    </lineage>
</organism>
<dbReference type="InterPro" id="IPR011057">
    <property type="entry name" value="Mss4-like_sf"/>
</dbReference>
<dbReference type="Gene3D" id="2.170.150.10">
    <property type="entry name" value="Metal Binding Protein, Guanine Nucleotide Exchange Factor, Chain A"/>
    <property type="match status" value="1"/>
</dbReference>
<dbReference type="SUPFAM" id="SSF51316">
    <property type="entry name" value="Mss4-like"/>
    <property type="match status" value="1"/>
</dbReference>
<keyword evidence="5" id="KW-1185">Reference proteome</keyword>
<dbReference type="Pfam" id="PF04421">
    <property type="entry name" value="Mss4"/>
    <property type="match status" value="1"/>
</dbReference>
<dbReference type="InterPro" id="IPR011323">
    <property type="entry name" value="Mss4/transl-control_tumour"/>
</dbReference>
<dbReference type="GO" id="GO:0015031">
    <property type="term" value="P:protein transport"/>
    <property type="evidence" value="ECO:0007669"/>
    <property type="project" value="UniProtKB-KW"/>
</dbReference>